<name>A0A345YJ36_9SPHN</name>
<dbReference type="EMBL" id="CP031358">
    <property type="protein sequence ID" value="AXK43938.1"/>
    <property type="molecule type" value="Genomic_DNA"/>
</dbReference>
<evidence type="ECO:0000313" key="1">
    <source>
        <dbReference type="EMBL" id="AXK43938.1"/>
    </source>
</evidence>
<organism evidence="1 2">
    <name type="scientific">Erythrobacter aureus</name>
    <dbReference type="NCBI Taxonomy" id="2182384"/>
    <lineage>
        <taxon>Bacteria</taxon>
        <taxon>Pseudomonadati</taxon>
        <taxon>Pseudomonadota</taxon>
        <taxon>Alphaproteobacteria</taxon>
        <taxon>Sphingomonadales</taxon>
        <taxon>Erythrobacteraceae</taxon>
        <taxon>Erythrobacter/Porphyrobacter group</taxon>
        <taxon>Erythrobacter</taxon>
    </lineage>
</organism>
<keyword evidence="2" id="KW-1185">Reference proteome</keyword>
<dbReference type="AlphaFoldDB" id="A0A345YJ36"/>
<accession>A0A345YJ36</accession>
<protein>
    <submittedName>
        <fullName evidence="1">Uncharacterized protein</fullName>
    </submittedName>
</protein>
<sequence length="204" mass="22352">MEEIQVSKIHNTTTARQCSNSVCRHSQRVSHNDFFMTRVPGPHGGSRNAPAFRCSACAHTTAIDPRSLTRRALSAIPSEQTYDERLGALAWETGARGRNLLQQRIAGGLKAFGYALAYKFDGEQVKAEPFTLSERRDLLSRLDDEDIDLLLISGIGSDGRRWRTVFHSKAGASSFRGTIDPIPTTVRAILSLAGFPKDPIAIAA</sequence>
<dbReference type="KEGG" id="err:DVR09_15905"/>
<reference evidence="1 2" key="1">
    <citation type="submission" date="2018-07" db="EMBL/GenBank/DDBJ databases">
        <title>Genome sequence of Erythrobacter strain YH-07, an antagonistic bacterium isolated from Yellow Sea.</title>
        <authorList>
            <person name="Tang T."/>
            <person name="Liu Q."/>
            <person name="Sun X."/>
        </authorList>
    </citation>
    <scope>NUCLEOTIDE SEQUENCE [LARGE SCALE GENOMIC DNA]</scope>
    <source>
        <strain evidence="1 2">YH-07</strain>
        <plasmid evidence="1 2">unnamed</plasmid>
    </source>
</reference>
<geneLocation type="plasmid" evidence="1 2">
    <name>unnamed</name>
</geneLocation>
<proteinExistence type="predicted"/>
<gene>
    <name evidence="1" type="ORF">DVR09_15905</name>
</gene>
<keyword evidence="1" id="KW-0614">Plasmid</keyword>
<dbReference type="Proteomes" id="UP000254508">
    <property type="component" value="Plasmid unnamed"/>
</dbReference>
<evidence type="ECO:0000313" key="2">
    <source>
        <dbReference type="Proteomes" id="UP000254508"/>
    </source>
</evidence>